<dbReference type="EMBL" id="JAMXLT020000012">
    <property type="protein sequence ID" value="MDW8548939.1"/>
    <property type="molecule type" value="Genomic_DNA"/>
</dbReference>
<dbReference type="Proteomes" id="UP001204439">
    <property type="component" value="Unassembled WGS sequence"/>
</dbReference>
<sequence>MKKFDIENFRKHWDKGNTTIVRQDGTTVEQYETDEGFDETVYRPAPDFLSQYNTYDKNGNQRSTIDSFSNVSVGKSYEYDKEGKVIAENDEDAKFGKIRYPYILKFLSGKNFLDLKTGKGWHLPNGNKAISVYFDESSKVWKVTVTSGKYGPGGKTGSALKLDHIFLIDGENGAVSEK</sequence>
<organism evidence="1 2">
    <name type="scientific">Epilithonimonas ginsengisoli</name>
    <dbReference type="NCBI Taxonomy" id="1245592"/>
    <lineage>
        <taxon>Bacteria</taxon>
        <taxon>Pseudomonadati</taxon>
        <taxon>Bacteroidota</taxon>
        <taxon>Flavobacteriia</taxon>
        <taxon>Flavobacteriales</taxon>
        <taxon>Weeksellaceae</taxon>
        <taxon>Chryseobacterium group</taxon>
        <taxon>Epilithonimonas</taxon>
    </lineage>
</organism>
<dbReference type="RefSeq" id="WP_131797753.1">
    <property type="nucleotide sequence ID" value="NZ_JAMXLT020000012.1"/>
</dbReference>
<protein>
    <recommendedName>
        <fullName evidence="3">RHS repeat protein</fullName>
    </recommendedName>
</protein>
<keyword evidence="2" id="KW-1185">Reference proteome</keyword>
<name>A0ABU4JGZ3_9FLAO</name>
<gene>
    <name evidence="1" type="ORF">NG800_008450</name>
</gene>
<comment type="caution">
    <text evidence="1">The sequence shown here is derived from an EMBL/GenBank/DDBJ whole genome shotgun (WGS) entry which is preliminary data.</text>
</comment>
<evidence type="ECO:0000313" key="2">
    <source>
        <dbReference type="Proteomes" id="UP001204439"/>
    </source>
</evidence>
<reference evidence="1 2" key="1">
    <citation type="submission" date="2023-11" db="EMBL/GenBank/DDBJ databases">
        <title>First isolation, identification, and characterization of non-pathogenic Epilithonimonas ginsengisoli isolated from diseased farmed rainbow trout (Oncorhynchus mykiss) in Chile.</title>
        <authorList>
            <person name="Miranda C.D."/>
            <person name="Irgang R."/>
            <person name="Concha C."/>
            <person name="Rojas R."/>
            <person name="Avendano R."/>
        </authorList>
    </citation>
    <scope>NUCLEOTIDE SEQUENCE [LARGE SCALE GENOMIC DNA]</scope>
    <source>
        <strain evidence="1 2">FP99</strain>
    </source>
</reference>
<evidence type="ECO:0000313" key="1">
    <source>
        <dbReference type="EMBL" id="MDW8548939.1"/>
    </source>
</evidence>
<proteinExistence type="predicted"/>
<evidence type="ECO:0008006" key="3">
    <source>
        <dbReference type="Google" id="ProtNLM"/>
    </source>
</evidence>
<accession>A0ABU4JGZ3</accession>